<comment type="caution">
    <text evidence="1">The sequence shown here is derived from an EMBL/GenBank/DDBJ whole genome shotgun (WGS) entry which is preliminary data.</text>
</comment>
<evidence type="ECO:0000313" key="2">
    <source>
        <dbReference type="Proteomes" id="UP000018159"/>
    </source>
</evidence>
<accession>V6AUV4</accession>
<organism evidence="1 2">
    <name type="scientific">Candidatus Nitrosotenuis uzonensis</name>
    <dbReference type="NCBI Taxonomy" id="1407055"/>
    <lineage>
        <taxon>Archaea</taxon>
        <taxon>Nitrososphaerota</taxon>
        <taxon>Candidatus Nitrosotenuis</taxon>
    </lineage>
</organism>
<dbReference type="EMBL" id="CBTY010000009">
    <property type="protein sequence ID" value="CDI06330.1"/>
    <property type="molecule type" value="Genomic_DNA"/>
</dbReference>
<keyword evidence="2" id="KW-1185">Reference proteome</keyword>
<protein>
    <recommendedName>
        <fullName evidence="3">SpoVT-AbrB domain-containing protein</fullName>
    </recommendedName>
</protein>
<evidence type="ECO:0000313" key="1">
    <source>
        <dbReference type="EMBL" id="CDI06330.1"/>
    </source>
</evidence>
<evidence type="ECO:0008006" key="3">
    <source>
        <dbReference type="Google" id="ProtNLM"/>
    </source>
</evidence>
<sequence>MTETLKFVAIIAHQGQMRVIVIPKRLHKKLTSFEGEQVKITLEKI</sequence>
<dbReference type="AlphaFoldDB" id="V6AUV4"/>
<name>V6AUV4_9ARCH</name>
<gene>
    <name evidence="1" type="ORF">NITUZ_40496</name>
</gene>
<dbReference type="STRING" id="1407055.NITUZ_40496"/>
<dbReference type="Proteomes" id="UP000018159">
    <property type="component" value="Unassembled WGS sequence"/>
</dbReference>
<reference evidence="1 2" key="1">
    <citation type="journal article" date="2013" name="PLoS ONE">
        <title>Enrichment and Genome Sequence of the Group I.1a Ammonia-Oxidizing Archaeon ?Ca. Nitrosotenuis uzonensis? Representing a Clade Globally.</title>
        <authorList>
            <person name="Lebedeva E.V."/>
            <person name="Hatzenpichler R."/>
            <person name="Pelletier E."/>
            <person name="Schuster N."/>
            <person name="Hauzmayer S."/>
            <person name="Bulaev A."/>
            <person name="Grigor'eva N.V."/>
            <person name="Galushko A."/>
            <person name="Schmid M."/>
            <person name="Palatinszky M."/>
            <person name="Le Paslier D."/>
            <person name="Daims H."/>
            <person name="Wagner M."/>
        </authorList>
    </citation>
    <scope>NUCLEOTIDE SEQUENCE [LARGE SCALE GENOMIC DNA]</scope>
    <source>
        <strain evidence="1 2">N4</strain>
    </source>
</reference>
<proteinExistence type="predicted"/>